<dbReference type="RefSeq" id="WP_182461108.1">
    <property type="nucleotide sequence ID" value="NZ_CP059732.1"/>
</dbReference>
<organism evidence="1 2">
    <name type="scientific">Spirosoma foliorum</name>
    <dbReference type="NCBI Taxonomy" id="2710596"/>
    <lineage>
        <taxon>Bacteria</taxon>
        <taxon>Pseudomonadati</taxon>
        <taxon>Bacteroidota</taxon>
        <taxon>Cytophagia</taxon>
        <taxon>Cytophagales</taxon>
        <taxon>Cytophagaceae</taxon>
        <taxon>Spirosoma</taxon>
    </lineage>
</organism>
<dbReference type="AlphaFoldDB" id="A0A7G5GYA9"/>
<dbReference type="Proteomes" id="UP000515369">
    <property type="component" value="Chromosome"/>
</dbReference>
<name>A0A7G5GYA9_9BACT</name>
<proteinExistence type="predicted"/>
<evidence type="ECO:0000313" key="1">
    <source>
        <dbReference type="EMBL" id="QMW03851.1"/>
    </source>
</evidence>
<keyword evidence="2" id="KW-1185">Reference proteome</keyword>
<evidence type="ECO:0000313" key="2">
    <source>
        <dbReference type="Proteomes" id="UP000515369"/>
    </source>
</evidence>
<dbReference type="KEGG" id="sfol:H3H32_02520"/>
<sequence length="80" mass="9561">MRQRLEYSFSAIMDIHAYQRLNFRGESSFTYRRRLQAFAIVNRFQRASNYIYVADQIVTLGLISEFKQFTPTSEIKLQND</sequence>
<accession>A0A7G5GYA9</accession>
<protein>
    <submittedName>
        <fullName evidence="1">Uncharacterized protein</fullName>
    </submittedName>
</protein>
<dbReference type="EMBL" id="CP059732">
    <property type="protein sequence ID" value="QMW03851.1"/>
    <property type="molecule type" value="Genomic_DNA"/>
</dbReference>
<reference evidence="1 2" key="1">
    <citation type="submission" date="2020-07" db="EMBL/GenBank/DDBJ databases">
        <title>Spirosoma foliorum sp. nov., isolated from the leaves on the Nejang mountain Korea, Republic of.</title>
        <authorList>
            <person name="Ho H."/>
            <person name="Lee Y.-J."/>
            <person name="Nurcahyanto D.-A."/>
            <person name="Kim S.-G."/>
        </authorList>
    </citation>
    <scope>NUCLEOTIDE SEQUENCE [LARGE SCALE GENOMIC DNA]</scope>
    <source>
        <strain evidence="1 2">PL0136</strain>
    </source>
</reference>
<gene>
    <name evidence="1" type="ORF">H3H32_02520</name>
</gene>